<accession>A0A0E9TS30</accession>
<dbReference type="EMBL" id="GBXM01052335">
    <property type="protein sequence ID" value="JAH56242.1"/>
    <property type="molecule type" value="Transcribed_RNA"/>
</dbReference>
<proteinExistence type="predicted"/>
<reference evidence="1" key="1">
    <citation type="submission" date="2014-11" db="EMBL/GenBank/DDBJ databases">
        <authorList>
            <person name="Amaro Gonzalez C."/>
        </authorList>
    </citation>
    <scope>NUCLEOTIDE SEQUENCE</scope>
</reference>
<organism evidence="1">
    <name type="scientific">Anguilla anguilla</name>
    <name type="common">European freshwater eel</name>
    <name type="synonym">Muraena anguilla</name>
    <dbReference type="NCBI Taxonomy" id="7936"/>
    <lineage>
        <taxon>Eukaryota</taxon>
        <taxon>Metazoa</taxon>
        <taxon>Chordata</taxon>
        <taxon>Craniata</taxon>
        <taxon>Vertebrata</taxon>
        <taxon>Euteleostomi</taxon>
        <taxon>Actinopterygii</taxon>
        <taxon>Neopterygii</taxon>
        <taxon>Teleostei</taxon>
        <taxon>Anguilliformes</taxon>
        <taxon>Anguillidae</taxon>
        <taxon>Anguilla</taxon>
    </lineage>
</organism>
<dbReference type="AlphaFoldDB" id="A0A0E9TS30"/>
<reference evidence="1" key="2">
    <citation type="journal article" date="2015" name="Fish Shellfish Immunol.">
        <title>Early steps in the European eel (Anguilla anguilla)-Vibrio vulnificus interaction in the gills: Role of the RtxA13 toxin.</title>
        <authorList>
            <person name="Callol A."/>
            <person name="Pajuelo D."/>
            <person name="Ebbesson L."/>
            <person name="Teles M."/>
            <person name="MacKenzie S."/>
            <person name="Amaro C."/>
        </authorList>
    </citation>
    <scope>NUCLEOTIDE SEQUENCE</scope>
</reference>
<protein>
    <submittedName>
        <fullName evidence="1">Uncharacterized protein</fullName>
    </submittedName>
</protein>
<name>A0A0E9TS30_ANGAN</name>
<evidence type="ECO:0000313" key="1">
    <source>
        <dbReference type="EMBL" id="JAH56242.1"/>
    </source>
</evidence>
<sequence length="27" mass="2674">MEAPGLRGGVCSTGSTLIGLQKNLAEA</sequence>